<gene>
    <name evidence="1" type="ORF">CUNI_LOCUS9221</name>
</gene>
<protein>
    <submittedName>
        <fullName evidence="1">Uncharacterized protein</fullName>
    </submittedName>
</protein>
<organism evidence="1 2">
    <name type="scientific">Candidula unifasciata</name>
    <dbReference type="NCBI Taxonomy" id="100452"/>
    <lineage>
        <taxon>Eukaryota</taxon>
        <taxon>Metazoa</taxon>
        <taxon>Spiralia</taxon>
        <taxon>Lophotrochozoa</taxon>
        <taxon>Mollusca</taxon>
        <taxon>Gastropoda</taxon>
        <taxon>Heterobranchia</taxon>
        <taxon>Euthyneura</taxon>
        <taxon>Panpulmonata</taxon>
        <taxon>Eupulmonata</taxon>
        <taxon>Stylommatophora</taxon>
        <taxon>Helicina</taxon>
        <taxon>Helicoidea</taxon>
        <taxon>Geomitridae</taxon>
        <taxon>Candidula</taxon>
    </lineage>
</organism>
<dbReference type="EMBL" id="CAJHNH020001580">
    <property type="protein sequence ID" value="CAG5123663.1"/>
    <property type="molecule type" value="Genomic_DNA"/>
</dbReference>
<keyword evidence="2" id="KW-1185">Reference proteome</keyword>
<evidence type="ECO:0000313" key="1">
    <source>
        <dbReference type="EMBL" id="CAG5123663.1"/>
    </source>
</evidence>
<dbReference type="PANTHER" id="PTHR47666:SF1">
    <property type="entry name" value="PROTEIN VASCULAR ASSOCIATED DEATH 1, CHLOROPLASTIC"/>
    <property type="match status" value="1"/>
</dbReference>
<evidence type="ECO:0000313" key="2">
    <source>
        <dbReference type="Proteomes" id="UP000678393"/>
    </source>
</evidence>
<name>A0A8S3Z2F3_9EUPU</name>
<accession>A0A8S3Z2F3</accession>
<dbReference type="AlphaFoldDB" id="A0A8S3Z2F3"/>
<reference evidence="1" key="1">
    <citation type="submission" date="2021-04" db="EMBL/GenBank/DDBJ databases">
        <authorList>
            <consortium name="Molecular Ecology Group"/>
        </authorList>
    </citation>
    <scope>NUCLEOTIDE SEQUENCE</scope>
</reference>
<feature type="non-terminal residue" evidence="1">
    <location>
        <position position="153"/>
    </location>
</feature>
<dbReference type="PANTHER" id="PTHR47666">
    <property type="entry name" value="PROTEIN VASCULAR ASSOCIATED DEATH 1, CHLOROPLASTIC"/>
    <property type="match status" value="1"/>
</dbReference>
<dbReference type="Proteomes" id="UP000678393">
    <property type="component" value="Unassembled WGS sequence"/>
</dbReference>
<sequence>MWVKPQEVLLANALWVTEHANRFFILQRRKGLGGGGGLAGLLVGTLDTVLDNKTRLYRILHQTEGSDLSYSVAETNNKKDVQEHWEWLETNVVNILETFENRDEITAFIKCKIESLVASSEKGKQYEEVEDLRTSAKKFRKYFNMPKEEKLVN</sequence>
<dbReference type="OrthoDB" id="17687at2759"/>
<comment type="caution">
    <text evidence="1">The sequence shown here is derived from an EMBL/GenBank/DDBJ whole genome shotgun (WGS) entry which is preliminary data.</text>
</comment>
<proteinExistence type="predicted"/>